<accession>A0AAW2Q0T5</accession>
<evidence type="ECO:0000256" key="1">
    <source>
        <dbReference type="SAM" id="MobiDB-lite"/>
    </source>
</evidence>
<protein>
    <submittedName>
        <fullName evidence="2">Uncharacterized protein</fullName>
    </submittedName>
</protein>
<reference evidence="2" key="1">
    <citation type="submission" date="2020-06" db="EMBL/GenBank/DDBJ databases">
        <authorList>
            <person name="Li T."/>
            <person name="Hu X."/>
            <person name="Zhang T."/>
            <person name="Song X."/>
            <person name="Zhang H."/>
            <person name="Dai N."/>
            <person name="Sheng W."/>
            <person name="Hou X."/>
            <person name="Wei L."/>
        </authorList>
    </citation>
    <scope>NUCLEOTIDE SEQUENCE</scope>
    <source>
        <strain evidence="2">G02</strain>
        <tissue evidence="2">Leaf</tissue>
    </source>
</reference>
<gene>
    <name evidence="2" type="ORF">Sradi_3806100</name>
</gene>
<feature type="region of interest" description="Disordered" evidence="1">
    <location>
        <begin position="36"/>
        <end position="60"/>
    </location>
</feature>
<evidence type="ECO:0000313" key="2">
    <source>
        <dbReference type="EMBL" id="KAL0361216.1"/>
    </source>
</evidence>
<dbReference type="EMBL" id="JACGWJ010000016">
    <property type="protein sequence ID" value="KAL0361216.1"/>
    <property type="molecule type" value="Genomic_DNA"/>
</dbReference>
<organism evidence="2">
    <name type="scientific">Sesamum radiatum</name>
    <name type="common">Black benniseed</name>
    <dbReference type="NCBI Taxonomy" id="300843"/>
    <lineage>
        <taxon>Eukaryota</taxon>
        <taxon>Viridiplantae</taxon>
        <taxon>Streptophyta</taxon>
        <taxon>Embryophyta</taxon>
        <taxon>Tracheophyta</taxon>
        <taxon>Spermatophyta</taxon>
        <taxon>Magnoliopsida</taxon>
        <taxon>eudicotyledons</taxon>
        <taxon>Gunneridae</taxon>
        <taxon>Pentapetalae</taxon>
        <taxon>asterids</taxon>
        <taxon>lamiids</taxon>
        <taxon>Lamiales</taxon>
        <taxon>Pedaliaceae</taxon>
        <taxon>Sesamum</taxon>
    </lineage>
</organism>
<dbReference type="AlphaFoldDB" id="A0AAW2Q0T5"/>
<reference evidence="2" key="2">
    <citation type="journal article" date="2024" name="Plant">
        <title>Genomic evolution and insights into agronomic trait innovations of Sesamum species.</title>
        <authorList>
            <person name="Miao H."/>
            <person name="Wang L."/>
            <person name="Qu L."/>
            <person name="Liu H."/>
            <person name="Sun Y."/>
            <person name="Le M."/>
            <person name="Wang Q."/>
            <person name="Wei S."/>
            <person name="Zheng Y."/>
            <person name="Lin W."/>
            <person name="Duan Y."/>
            <person name="Cao H."/>
            <person name="Xiong S."/>
            <person name="Wang X."/>
            <person name="Wei L."/>
            <person name="Li C."/>
            <person name="Ma Q."/>
            <person name="Ju M."/>
            <person name="Zhao R."/>
            <person name="Li G."/>
            <person name="Mu C."/>
            <person name="Tian Q."/>
            <person name="Mei H."/>
            <person name="Zhang T."/>
            <person name="Gao T."/>
            <person name="Zhang H."/>
        </authorList>
    </citation>
    <scope>NUCLEOTIDE SEQUENCE</scope>
    <source>
        <strain evidence="2">G02</strain>
    </source>
</reference>
<comment type="caution">
    <text evidence="2">The sequence shown here is derived from an EMBL/GenBank/DDBJ whole genome shotgun (WGS) entry which is preliminary data.</text>
</comment>
<name>A0AAW2Q0T5_SESRA</name>
<proteinExistence type="predicted"/>
<sequence>MSSDTSAEELSPALLGAIQQIVVAALREHVSAMAPPWVATPSDTEAPEEEAGEEAPVPVPAVGRRREIPLPESQEVLPYWLARFEHLQKDLQELAINHYVRVEFNDCFHSNWIINAEQKRKHDNQDNA</sequence>